<organism evidence="1 2">
    <name type="scientific">Alosa alosa</name>
    <name type="common">allis shad</name>
    <dbReference type="NCBI Taxonomy" id="278164"/>
    <lineage>
        <taxon>Eukaryota</taxon>
        <taxon>Metazoa</taxon>
        <taxon>Chordata</taxon>
        <taxon>Craniata</taxon>
        <taxon>Vertebrata</taxon>
        <taxon>Euteleostomi</taxon>
        <taxon>Actinopterygii</taxon>
        <taxon>Neopterygii</taxon>
        <taxon>Teleostei</taxon>
        <taxon>Clupei</taxon>
        <taxon>Clupeiformes</taxon>
        <taxon>Clupeoidei</taxon>
        <taxon>Clupeidae</taxon>
        <taxon>Alosa</taxon>
    </lineage>
</organism>
<sequence>MSLDDIVRNPYQKEEDQHGSLCIVLFLSGSNPLDTSDSGFNDRPRGVNQLSLSHDLAGHCVISLETSGLLCADEDELDADEDSRPAALGCELDTVFLIPDKDDLGATLGDLY</sequence>
<protein>
    <submittedName>
        <fullName evidence="1">Uncharacterized protein</fullName>
    </submittedName>
</protein>
<dbReference type="EMBL" id="JADWDJ010000002">
    <property type="protein sequence ID" value="KAG5284948.1"/>
    <property type="molecule type" value="Genomic_DNA"/>
</dbReference>
<comment type="caution">
    <text evidence="1">The sequence shown here is derived from an EMBL/GenBank/DDBJ whole genome shotgun (WGS) entry which is preliminary data.</text>
</comment>
<gene>
    <name evidence="1" type="ORF">AALO_G00032270</name>
</gene>
<accession>A0AAV6HC64</accession>
<name>A0AAV6HC64_9TELE</name>
<evidence type="ECO:0000313" key="1">
    <source>
        <dbReference type="EMBL" id="KAG5284948.1"/>
    </source>
</evidence>
<reference evidence="1" key="1">
    <citation type="submission" date="2020-10" db="EMBL/GenBank/DDBJ databases">
        <title>Chromosome-scale genome assembly of the Allis shad, Alosa alosa.</title>
        <authorList>
            <person name="Margot Z."/>
            <person name="Christophe K."/>
            <person name="Cabau C."/>
            <person name="Louis A."/>
            <person name="Berthelot C."/>
            <person name="Parey E."/>
            <person name="Roest Crollius H."/>
            <person name="Montfort J."/>
            <person name="Robinson-Rechavi M."/>
            <person name="Bucao C."/>
            <person name="Bouchez O."/>
            <person name="Gislard M."/>
            <person name="Lluch J."/>
            <person name="Milhes M."/>
            <person name="Lampietro C."/>
            <person name="Lopez Roques C."/>
            <person name="Donnadieu C."/>
            <person name="Braasch I."/>
            <person name="Desvignes T."/>
            <person name="Postlethwait J."/>
            <person name="Bobe J."/>
            <person name="Guiguen Y."/>
        </authorList>
    </citation>
    <scope>NUCLEOTIDE SEQUENCE</scope>
    <source>
        <strain evidence="1">M-15738</strain>
        <tissue evidence="1">Blood</tissue>
    </source>
</reference>
<proteinExistence type="predicted"/>
<evidence type="ECO:0000313" key="2">
    <source>
        <dbReference type="Proteomes" id="UP000823561"/>
    </source>
</evidence>
<keyword evidence="2" id="KW-1185">Reference proteome</keyword>
<dbReference type="Proteomes" id="UP000823561">
    <property type="component" value="Chromosome 2"/>
</dbReference>
<dbReference type="AlphaFoldDB" id="A0AAV6HC64"/>